<sequence>MMDGTAAAEPTEGHPVSYRWEAIRLVPGGERTVLESGEGVFGVADPTCGRVCSNYVEVGTAVFDDVCEGLIVEQHADVLDARIEERADPEPKARQVTMVVFDPEGAERMTATARLSFREVTGKDIADYRKQLALWEKRENERRARRLRAVVAAGRPLPEGDEMPRLVPADPRLRGLISTLRVEADTVREEIYDIDHCREQLALAENTVAAARRAEQTARTNGDLAEAVHARAYIDRWTPRIGRWASLLELTTEAYMDAAAVDDLADRLSLQPPIDN</sequence>
<organism evidence="1 2">
    <name type="scientific">Nocardia terpenica</name>
    <dbReference type="NCBI Taxonomy" id="455432"/>
    <lineage>
        <taxon>Bacteria</taxon>
        <taxon>Bacillati</taxon>
        <taxon>Actinomycetota</taxon>
        <taxon>Actinomycetes</taxon>
        <taxon>Mycobacteriales</taxon>
        <taxon>Nocardiaceae</taxon>
        <taxon>Nocardia</taxon>
    </lineage>
</organism>
<evidence type="ECO:0000313" key="1">
    <source>
        <dbReference type="EMBL" id="QIS23231.1"/>
    </source>
</evidence>
<dbReference type="AlphaFoldDB" id="A0A6G9ZCV6"/>
<protein>
    <submittedName>
        <fullName evidence="1">Uncharacterized protein</fullName>
    </submittedName>
</protein>
<dbReference type="RefSeq" id="WP_167490585.1">
    <property type="nucleotide sequence ID" value="NZ_CP046173.1"/>
</dbReference>
<accession>A0A6G9ZCV6</accession>
<dbReference type="Proteomes" id="UP000500953">
    <property type="component" value="Chromosome"/>
</dbReference>
<reference evidence="1 2" key="1">
    <citation type="journal article" date="2019" name="ACS Chem. Biol.">
        <title>Identification and Mobilization of a Cryptic Antibiotic Biosynthesis Gene Locus from a Human-Pathogenic Nocardia Isolate.</title>
        <authorList>
            <person name="Herisse M."/>
            <person name="Ishida K."/>
            <person name="Porter J.L."/>
            <person name="Howden B."/>
            <person name="Hertweck C."/>
            <person name="Stinear T.P."/>
            <person name="Pidot S.J."/>
        </authorList>
    </citation>
    <scope>NUCLEOTIDE SEQUENCE [LARGE SCALE GENOMIC DNA]</scope>
    <source>
        <strain evidence="1 2">AUSMDU00012715</strain>
    </source>
</reference>
<gene>
    <name evidence="1" type="ORF">F6W96_37725</name>
</gene>
<name>A0A6G9ZCV6_9NOCA</name>
<evidence type="ECO:0000313" key="2">
    <source>
        <dbReference type="Proteomes" id="UP000500953"/>
    </source>
</evidence>
<proteinExistence type="predicted"/>
<dbReference type="EMBL" id="CP046173">
    <property type="protein sequence ID" value="QIS23231.1"/>
    <property type="molecule type" value="Genomic_DNA"/>
</dbReference>